<dbReference type="PANTHER" id="PTHR30126">
    <property type="entry name" value="HTH-TYPE TRANSCRIPTIONAL REGULATOR"/>
    <property type="match status" value="1"/>
</dbReference>
<dbReference type="Proteomes" id="UP000642094">
    <property type="component" value="Unassembled WGS sequence"/>
</dbReference>
<dbReference type="Gene3D" id="3.40.190.10">
    <property type="entry name" value="Periplasmic binding protein-like II"/>
    <property type="match status" value="2"/>
</dbReference>
<dbReference type="SUPFAM" id="SSF53850">
    <property type="entry name" value="Periplasmic binding protein-like II"/>
    <property type="match status" value="2"/>
</dbReference>
<name>A0ABR7ZX65_9CYAN</name>
<protein>
    <submittedName>
        <fullName evidence="6">LysR family transcriptional regulator</fullName>
    </submittedName>
</protein>
<evidence type="ECO:0000313" key="6">
    <source>
        <dbReference type="EMBL" id="MBD2188432.1"/>
    </source>
</evidence>
<organism evidence="6 7">
    <name type="scientific">Pseudanabaena mucicola FACHB-723</name>
    <dbReference type="NCBI Taxonomy" id="2692860"/>
    <lineage>
        <taxon>Bacteria</taxon>
        <taxon>Bacillati</taxon>
        <taxon>Cyanobacteriota</taxon>
        <taxon>Cyanophyceae</taxon>
        <taxon>Pseudanabaenales</taxon>
        <taxon>Pseudanabaenaceae</taxon>
        <taxon>Pseudanabaena</taxon>
    </lineage>
</organism>
<dbReference type="Pfam" id="PF03466">
    <property type="entry name" value="LysR_substrate"/>
    <property type="match status" value="1"/>
</dbReference>
<dbReference type="PROSITE" id="PS50931">
    <property type="entry name" value="HTH_LYSR"/>
    <property type="match status" value="1"/>
</dbReference>
<dbReference type="RefSeq" id="WP_190403286.1">
    <property type="nucleotide sequence ID" value="NZ_JACJQB010000016.1"/>
</dbReference>
<dbReference type="Gene3D" id="3.40.190.290">
    <property type="match status" value="1"/>
</dbReference>
<evidence type="ECO:0000256" key="1">
    <source>
        <dbReference type="ARBA" id="ARBA00009437"/>
    </source>
</evidence>
<dbReference type="InterPro" id="IPR036388">
    <property type="entry name" value="WH-like_DNA-bd_sf"/>
</dbReference>
<feature type="domain" description="HTH lysR-type" evidence="5">
    <location>
        <begin position="1"/>
        <end position="58"/>
    </location>
</feature>
<keyword evidence="4" id="KW-0804">Transcription</keyword>
<dbReference type="Pfam" id="PF00126">
    <property type="entry name" value="HTH_1"/>
    <property type="match status" value="1"/>
</dbReference>
<proteinExistence type="inferred from homology"/>
<dbReference type="PANTHER" id="PTHR30126:SF39">
    <property type="entry name" value="HTH-TYPE TRANSCRIPTIONAL REGULATOR CYSL"/>
    <property type="match status" value="1"/>
</dbReference>
<evidence type="ECO:0000256" key="4">
    <source>
        <dbReference type="ARBA" id="ARBA00023163"/>
    </source>
</evidence>
<dbReference type="EMBL" id="JACJQB010000016">
    <property type="protein sequence ID" value="MBD2188432.1"/>
    <property type="molecule type" value="Genomic_DNA"/>
</dbReference>
<keyword evidence="2" id="KW-0805">Transcription regulation</keyword>
<keyword evidence="3" id="KW-0238">DNA-binding</keyword>
<sequence length="670" mass="74964">MEVYQIRVFLEVARHLSFTEASDVLNLTQPAVSAKIKSLETELGTPLFHRLGRKIQLTDVGEFLLENGPKLIDLENDLLQEIEHIKKGKSGIIKIGCTSEIGNGWLPTKLFAYRQKYPNLQIQCNIFDSVELLYRSIINNEIDIGFSDINFADVAEISSIAIASIRYSLFVSAHHPLAHKKWLSLSDLKHHPWVLMNSEAPSRKVLESRLTEIGLSLSDFSNVETVDTSSLMRTYMTQGAYLGFASNFEFQLECQAGNLVAISLQEFALSGSIFLLTPKGINEIDDLNDHKSSKSSRGAVDLTPTQKLVKLLQENQHQQVDINNNANNAMHMRSPSFALRTANSNRPETLTLSIGIQNGTIPSVTAGLIIQRLQLLSHFLPKDGRYSGIQFQIEWQNFATGSPIVTGLDSGTLNIGILGDYPLLLSALPNPETSQYNTRLVSFVSSNPDGSGNAFIVPHQSKVETIADLRGQNIAVPLRSSAHGMVMRSLQAANLLDQVELISLEHIQAIRGFNFPLHLADSYAHFAPFHDVACRCGKFRYLADGNLDILPSFYGVVVNHDLADRYPEVVIAYLQSLKAAQHWYDNTPSAPAQVAQWTRLDLDLVTEILNGSYHPEQTARFFSETVIRPDWLKLHIDHLSKIPNNENLTKINLDRWIQPEFLKQTYKTSR</sequence>
<gene>
    <name evidence="6" type="ORF">H6F41_09770</name>
</gene>
<reference evidence="6 7" key="1">
    <citation type="journal article" date="2020" name="ISME J.">
        <title>Comparative genomics reveals insights into cyanobacterial evolution and habitat adaptation.</title>
        <authorList>
            <person name="Chen M.Y."/>
            <person name="Teng W.K."/>
            <person name="Zhao L."/>
            <person name="Hu C.X."/>
            <person name="Zhou Y.K."/>
            <person name="Han B.P."/>
            <person name="Song L.R."/>
            <person name="Shu W.S."/>
        </authorList>
    </citation>
    <scope>NUCLEOTIDE SEQUENCE [LARGE SCALE GENOMIC DNA]</scope>
    <source>
        <strain evidence="6 7">FACHB-723</strain>
    </source>
</reference>
<dbReference type="Gene3D" id="1.10.10.10">
    <property type="entry name" value="Winged helix-like DNA-binding domain superfamily/Winged helix DNA-binding domain"/>
    <property type="match status" value="1"/>
</dbReference>
<dbReference type="PRINTS" id="PR00039">
    <property type="entry name" value="HTHLYSR"/>
</dbReference>
<keyword evidence="7" id="KW-1185">Reference proteome</keyword>
<dbReference type="InterPro" id="IPR005119">
    <property type="entry name" value="LysR_subst-bd"/>
</dbReference>
<dbReference type="SUPFAM" id="SSF46785">
    <property type="entry name" value="Winged helix' DNA-binding domain"/>
    <property type="match status" value="1"/>
</dbReference>
<evidence type="ECO:0000259" key="5">
    <source>
        <dbReference type="PROSITE" id="PS50931"/>
    </source>
</evidence>
<accession>A0ABR7ZX65</accession>
<dbReference type="InterPro" id="IPR036390">
    <property type="entry name" value="WH_DNA-bd_sf"/>
</dbReference>
<evidence type="ECO:0000256" key="3">
    <source>
        <dbReference type="ARBA" id="ARBA00023125"/>
    </source>
</evidence>
<evidence type="ECO:0000313" key="7">
    <source>
        <dbReference type="Proteomes" id="UP000642094"/>
    </source>
</evidence>
<comment type="caution">
    <text evidence="6">The sequence shown here is derived from an EMBL/GenBank/DDBJ whole genome shotgun (WGS) entry which is preliminary data.</text>
</comment>
<comment type="similarity">
    <text evidence="1">Belongs to the LysR transcriptional regulatory family.</text>
</comment>
<dbReference type="InterPro" id="IPR000847">
    <property type="entry name" value="LysR_HTH_N"/>
</dbReference>
<evidence type="ECO:0000256" key="2">
    <source>
        <dbReference type="ARBA" id="ARBA00023015"/>
    </source>
</evidence>